<evidence type="ECO:0000256" key="8">
    <source>
        <dbReference type="SAM" id="Phobius"/>
    </source>
</evidence>
<sequence length="371" mass="40649">MKLRARTLKGFFVKEIIQIIRDPKMIMAIFFIPVVQTIMFGLALTSEVKNIKFVVASKPGKIAQDLETRALASGWFTKVPDVNGAQVEDPEALVASHKAEAVLVAPPEGFEKALERGSEPIQLLLNATNAQRAQQVNGYVQQLVAEVARANGYNLSGGLIKLDMRVLFNHYMDTTSFMIPALLVMSTFIVLLVVGGMAIAKEKETGTMEKLIVSPCSVEEIMVGKTLPYFVIGLCIVGLILFIGVAGFGIPFRGSLWQVAVNAVLFAVSALACALLISTVVHTQQQAMMASALFLMPAILLSGVFFPVANIPPLFRWMCYLNPMMYSVVNFRSIILKGGDAWFFWQNCLWLAVISAVLCAAAYKNFKSKLN</sequence>
<evidence type="ECO:0000313" key="10">
    <source>
        <dbReference type="EMBL" id="OUO57213.1"/>
    </source>
</evidence>
<dbReference type="EMBL" id="NFJD01000001">
    <property type="protein sequence ID" value="OUO57213.1"/>
    <property type="molecule type" value="Genomic_DNA"/>
</dbReference>
<comment type="caution">
    <text evidence="10">The sequence shown here is derived from an EMBL/GenBank/DDBJ whole genome shotgun (WGS) entry which is preliminary data.</text>
</comment>
<evidence type="ECO:0000256" key="2">
    <source>
        <dbReference type="ARBA" id="ARBA00007783"/>
    </source>
</evidence>
<dbReference type="GO" id="GO:0140359">
    <property type="term" value="F:ABC-type transporter activity"/>
    <property type="evidence" value="ECO:0007669"/>
    <property type="project" value="InterPro"/>
</dbReference>
<evidence type="ECO:0000259" key="9">
    <source>
        <dbReference type="PROSITE" id="PS51012"/>
    </source>
</evidence>
<feature type="transmembrane region" description="Helical" evidence="8">
    <location>
        <begin position="227"/>
        <end position="250"/>
    </location>
</feature>
<evidence type="ECO:0000256" key="6">
    <source>
        <dbReference type="ARBA" id="ARBA00022989"/>
    </source>
</evidence>
<dbReference type="AlphaFoldDB" id="A0A1Y4DDM1"/>
<feature type="transmembrane region" description="Helical" evidence="8">
    <location>
        <begin position="342"/>
        <end position="363"/>
    </location>
</feature>
<accession>A0A1Y4DDM1</accession>
<dbReference type="OrthoDB" id="9808686at2"/>
<dbReference type="InterPro" id="IPR047817">
    <property type="entry name" value="ABC2_TM_bact-type"/>
</dbReference>
<dbReference type="InterPro" id="IPR051449">
    <property type="entry name" value="ABC-2_transporter_component"/>
</dbReference>
<evidence type="ECO:0000313" key="11">
    <source>
        <dbReference type="Proteomes" id="UP000196368"/>
    </source>
</evidence>
<evidence type="ECO:0000256" key="3">
    <source>
        <dbReference type="ARBA" id="ARBA00022448"/>
    </source>
</evidence>
<evidence type="ECO:0000256" key="1">
    <source>
        <dbReference type="ARBA" id="ARBA00004651"/>
    </source>
</evidence>
<dbReference type="InterPro" id="IPR013525">
    <property type="entry name" value="ABC2_TM"/>
</dbReference>
<feature type="transmembrane region" description="Helical" evidence="8">
    <location>
        <begin position="256"/>
        <end position="281"/>
    </location>
</feature>
<keyword evidence="6 8" id="KW-1133">Transmembrane helix</keyword>
<feature type="transmembrane region" description="Helical" evidence="8">
    <location>
        <begin position="293"/>
        <end position="315"/>
    </location>
</feature>
<gene>
    <name evidence="10" type="ORF">B5F75_00070</name>
</gene>
<dbReference type="RefSeq" id="WP_087286132.1">
    <property type="nucleotide sequence ID" value="NZ_NFJD01000001.1"/>
</dbReference>
<dbReference type="GO" id="GO:0005886">
    <property type="term" value="C:plasma membrane"/>
    <property type="evidence" value="ECO:0007669"/>
    <property type="project" value="UniProtKB-SubCell"/>
</dbReference>
<evidence type="ECO:0000256" key="7">
    <source>
        <dbReference type="ARBA" id="ARBA00023136"/>
    </source>
</evidence>
<feature type="domain" description="ABC transmembrane type-2" evidence="9">
    <location>
        <begin position="137"/>
        <end position="369"/>
    </location>
</feature>
<feature type="transmembrane region" description="Helical" evidence="8">
    <location>
        <begin position="177"/>
        <end position="200"/>
    </location>
</feature>
<dbReference type="Pfam" id="PF12698">
    <property type="entry name" value="ABC2_membrane_3"/>
    <property type="match status" value="1"/>
</dbReference>
<dbReference type="PANTHER" id="PTHR30294">
    <property type="entry name" value="MEMBRANE COMPONENT OF ABC TRANSPORTER YHHJ-RELATED"/>
    <property type="match status" value="1"/>
</dbReference>
<keyword evidence="11" id="KW-1185">Reference proteome</keyword>
<name>A0A1Y4DDM1_9BACT</name>
<dbReference type="PANTHER" id="PTHR30294:SF29">
    <property type="entry name" value="MULTIDRUG ABC TRANSPORTER PERMEASE YBHS-RELATED"/>
    <property type="match status" value="1"/>
</dbReference>
<dbReference type="Proteomes" id="UP000196368">
    <property type="component" value="Unassembled WGS sequence"/>
</dbReference>
<feature type="transmembrane region" description="Helical" evidence="8">
    <location>
        <begin position="25"/>
        <end position="44"/>
    </location>
</feature>
<organism evidence="10 11">
    <name type="scientific">Candidatus Avelusimicrobium gallicola</name>
    <dbReference type="NCBI Taxonomy" id="2562704"/>
    <lineage>
        <taxon>Bacteria</taxon>
        <taxon>Pseudomonadati</taxon>
        <taxon>Elusimicrobiota</taxon>
        <taxon>Elusimicrobia</taxon>
        <taxon>Elusimicrobiales</taxon>
        <taxon>Elusimicrobiaceae</taxon>
        <taxon>Candidatus Avelusimicrobium</taxon>
    </lineage>
</organism>
<keyword evidence="4" id="KW-1003">Cell membrane</keyword>
<dbReference type="PROSITE" id="PS51012">
    <property type="entry name" value="ABC_TM2"/>
    <property type="match status" value="1"/>
</dbReference>
<protein>
    <recommendedName>
        <fullName evidence="9">ABC transmembrane type-2 domain-containing protein</fullName>
    </recommendedName>
</protein>
<keyword evidence="3" id="KW-0813">Transport</keyword>
<keyword evidence="7 8" id="KW-0472">Membrane</keyword>
<comment type="subcellular location">
    <subcellularLocation>
        <location evidence="1">Cell membrane</location>
        <topology evidence="1">Multi-pass membrane protein</topology>
    </subcellularLocation>
</comment>
<keyword evidence="5 8" id="KW-0812">Transmembrane</keyword>
<proteinExistence type="inferred from homology"/>
<comment type="similarity">
    <text evidence="2">Belongs to the ABC-2 integral membrane protein family.</text>
</comment>
<reference evidence="11" key="1">
    <citation type="submission" date="2017-04" db="EMBL/GenBank/DDBJ databases">
        <title>Function of individual gut microbiota members based on whole genome sequencing of pure cultures obtained from chicken caecum.</title>
        <authorList>
            <person name="Medvecky M."/>
            <person name="Cejkova D."/>
            <person name="Polansky O."/>
            <person name="Karasova D."/>
            <person name="Kubasova T."/>
            <person name="Cizek A."/>
            <person name="Rychlik I."/>
        </authorList>
    </citation>
    <scope>NUCLEOTIDE SEQUENCE [LARGE SCALE GENOMIC DNA]</scope>
    <source>
        <strain evidence="11">An273</strain>
    </source>
</reference>
<evidence type="ECO:0000256" key="5">
    <source>
        <dbReference type="ARBA" id="ARBA00022692"/>
    </source>
</evidence>
<evidence type="ECO:0000256" key="4">
    <source>
        <dbReference type="ARBA" id="ARBA00022475"/>
    </source>
</evidence>